<reference evidence="1" key="1">
    <citation type="submission" date="2021-05" db="EMBL/GenBank/DDBJ databases">
        <title>A free-living protist that lacks canonical eukaryotic 1 DNA replication and segregation systems.</title>
        <authorList>
            <person name="Salas-Leiva D.E."/>
            <person name="Tromer E.C."/>
            <person name="Curtis B.A."/>
            <person name="Jerlstrom-Hultqvist J."/>
            <person name="Kolisko M."/>
            <person name="Yi Z."/>
            <person name="Salas-Leiva J.S."/>
            <person name="Gallot-Lavallee L."/>
            <person name="Kops G.J.P.L."/>
            <person name="Archibald J.M."/>
            <person name="Simpson A.G.B."/>
            <person name="Roger A.J."/>
        </authorList>
    </citation>
    <scope>NUCLEOTIDE SEQUENCE</scope>
    <source>
        <strain evidence="1">BICM</strain>
    </source>
</reference>
<evidence type="ECO:0000313" key="1">
    <source>
        <dbReference type="EMBL" id="KAG9396514.1"/>
    </source>
</evidence>
<organism evidence="1 2">
    <name type="scientific">Carpediemonas membranifera</name>
    <dbReference type="NCBI Taxonomy" id="201153"/>
    <lineage>
        <taxon>Eukaryota</taxon>
        <taxon>Metamonada</taxon>
        <taxon>Carpediemonas-like organisms</taxon>
        <taxon>Carpediemonas</taxon>
    </lineage>
</organism>
<dbReference type="Proteomes" id="UP000717585">
    <property type="component" value="Unassembled WGS sequence"/>
</dbReference>
<sequence>MAKVNKKAQQSRQNLALKANRKSGCVRKITQSAVDLVHSYIRTLDANDPSIAAANRILLDAAQLHVIDPEQFPTTSLNPNAVLRDTSVTEYEQAALIDTGLQGESDAEKWKRFQALVSLDGDDEDELQPDDPVMGFVKANRDLFHKIPDDLRPQCHAFVCKRLGITVEELRHTLHATTLRKDTSEIFRRPTLVQKKHFRSVEELGKIIRDRNRVRVEAEHRNVKRRRIYESIMIFYMMQPSEEASETE</sequence>
<keyword evidence="2" id="KW-1185">Reference proteome</keyword>
<accession>A0A8J6B8M3</accession>
<proteinExistence type="predicted"/>
<name>A0A8J6B8M3_9EUKA</name>
<dbReference type="AlphaFoldDB" id="A0A8J6B8M3"/>
<dbReference type="EMBL" id="JAHDYR010000005">
    <property type="protein sequence ID" value="KAG9396514.1"/>
    <property type="molecule type" value="Genomic_DNA"/>
</dbReference>
<comment type="caution">
    <text evidence="1">The sequence shown here is derived from an EMBL/GenBank/DDBJ whole genome shotgun (WGS) entry which is preliminary data.</text>
</comment>
<evidence type="ECO:0000313" key="2">
    <source>
        <dbReference type="Proteomes" id="UP000717585"/>
    </source>
</evidence>
<protein>
    <submittedName>
        <fullName evidence="1">Uncharacterized protein</fullName>
    </submittedName>
</protein>
<gene>
    <name evidence="1" type="ORF">J8273_1512</name>
</gene>